<dbReference type="Proteomes" id="UP001602322">
    <property type="component" value="Unassembled WGS sequence"/>
</dbReference>
<organism evidence="2 3">
    <name type="scientific">Streptomyces argenteolus</name>
    <dbReference type="NCBI Taxonomy" id="67274"/>
    <lineage>
        <taxon>Bacteria</taxon>
        <taxon>Bacillati</taxon>
        <taxon>Actinomycetota</taxon>
        <taxon>Actinomycetes</taxon>
        <taxon>Kitasatosporales</taxon>
        <taxon>Streptomycetaceae</taxon>
        <taxon>Streptomyces</taxon>
    </lineage>
</organism>
<accession>A0ABW6XA29</accession>
<feature type="transmembrane region" description="Helical" evidence="1">
    <location>
        <begin position="244"/>
        <end position="264"/>
    </location>
</feature>
<dbReference type="EMBL" id="JBIBEG010000007">
    <property type="protein sequence ID" value="MFF5898896.1"/>
    <property type="molecule type" value="Genomic_DNA"/>
</dbReference>
<sequence>MSQSHSAVGAWHRPMVARLAGEEHRTATALELFFDLCFVTAVAQASAAFEHELAEGHIGDGVLGYAMVFFAIWWAWMNFTWFASAYDTDDVPYRLLTLVQITGALIVAAGAADALQHEDFTVITWGYVVMRLAMVTQWLRAARSDPQRRRSCVRYAVGILIVQVGWVARLALPEDWGLPLFAVLVVAELAVPVWAESAAMTTWHPHHIAERYGLFTLIVLGETMTAATAAVRTALDDETALGDIATLVVGGVLTVFALWWLYFAQNAPQRLDSLRSAILWGYGHYAVFASAAAVGAGLAVNVAHTTGHGHLSDGAAAAVFTVPVAVFITLVWLLHHRGAEIRSRNDLIHPVVVLGVLAMTFTPVPVLATGILAALLVAATLVVASRARGRAALPTA</sequence>
<feature type="transmembrane region" description="Helical" evidence="1">
    <location>
        <begin position="95"/>
        <end position="116"/>
    </location>
</feature>
<proteinExistence type="predicted"/>
<evidence type="ECO:0000313" key="2">
    <source>
        <dbReference type="EMBL" id="MFF5898896.1"/>
    </source>
</evidence>
<feature type="transmembrane region" description="Helical" evidence="1">
    <location>
        <begin position="178"/>
        <end position="200"/>
    </location>
</feature>
<feature type="transmembrane region" description="Helical" evidence="1">
    <location>
        <begin position="315"/>
        <end position="335"/>
    </location>
</feature>
<keyword evidence="3" id="KW-1185">Reference proteome</keyword>
<evidence type="ECO:0000256" key="1">
    <source>
        <dbReference type="SAM" id="Phobius"/>
    </source>
</evidence>
<dbReference type="Pfam" id="PF06772">
    <property type="entry name" value="LtrA"/>
    <property type="match status" value="1"/>
</dbReference>
<keyword evidence="1" id="KW-0472">Membrane</keyword>
<protein>
    <submittedName>
        <fullName evidence="2">Low temperature requirement protein A</fullName>
    </submittedName>
</protein>
<comment type="caution">
    <text evidence="2">The sequence shown here is derived from an EMBL/GenBank/DDBJ whole genome shotgun (WGS) entry which is preliminary data.</text>
</comment>
<feature type="transmembrane region" description="Helical" evidence="1">
    <location>
        <begin position="122"/>
        <end position="140"/>
    </location>
</feature>
<gene>
    <name evidence="2" type="ORF">ACFY8O_23645</name>
</gene>
<feature type="transmembrane region" description="Helical" evidence="1">
    <location>
        <begin position="62"/>
        <end position="83"/>
    </location>
</feature>
<reference evidence="2 3" key="1">
    <citation type="submission" date="2024-10" db="EMBL/GenBank/DDBJ databases">
        <title>The Natural Products Discovery Center: Release of the First 8490 Sequenced Strains for Exploring Actinobacteria Biosynthetic Diversity.</title>
        <authorList>
            <person name="Kalkreuter E."/>
            <person name="Kautsar S.A."/>
            <person name="Yang D."/>
            <person name="Bader C.D."/>
            <person name="Teijaro C.N."/>
            <person name="Fluegel L."/>
            <person name="Davis C.M."/>
            <person name="Simpson J.R."/>
            <person name="Lauterbach L."/>
            <person name="Steele A.D."/>
            <person name="Gui C."/>
            <person name="Meng S."/>
            <person name="Li G."/>
            <person name="Viehrig K."/>
            <person name="Ye F."/>
            <person name="Su P."/>
            <person name="Kiefer A.F."/>
            <person name="Nichols A."/>
            <person name="Cepeda A.J."/>
            <person name="Yan W."/>
            <person name="Fan B."/>
            <person name="Jiang Y."/>
            <person name="Adhikari A."/>
            <person name="Zheng C.-J."/>
            <person name="Schuster L."/>
            <person name="Cowan T.M."/>
            <person name="Smanski M.J."/>
            <person name="Chevrette M.G."/>
            <person name="De Carvalho L.P.S."/>
            <person name="Shen B."/>
        </authorList>
    </citation>
    <scope>NUCLEOTIDE SEQUENCE [LARGE SCALE GENOMIC DNA]</scope>
    <source>
        <strain evidence="2 3">NPDC012540</strain>
    </source>
</reference>
<feature type="transmembrane region" description="Helical" evidence="1">
    <location>
        <begin position="370"/>
        <end position="387"/>
    </location>
</feature>
<keyword evidence="1" id="KW-0812">Transmembrane</keyword>
<dbReference type="PANTHER" id="PTHR36840">
    <property type="entry name" value="BLL5714 PROTEIN"/>
    <property type="match status" value="1"/>
</dbReference>
<dbReference type="PANTHER" id="PTHR36840:SF1">
    <property type="entry name" value="BLL5714 PROTEIN"/>
    <property type="match status" value="1"/>
</dbReference>
<feature type="transmembrane region" description="Helical" evidence="1">
    <location>
        <begin position="212"/>
        <end position="232"/>
    </location>
</feature>
<dbReference type="InterPro" id="IPR010640">
    <property type="entry name" value="Low_temperature_requirement_A"/>
</dbReference>
<dbReference type="RefSeq" id="WP_387905421.1">
    <property type="nucleotide sequence ID" value="NZ_JBIBEG010000007.1"/>
</dbReference>
<feature type="transmembrane region" description="Helical" evidence="1">
    <location>
        <begin position="285"/>
        <end position="303"/>
    </location>
</feature>
<name>A0ABW6XA29_9ACTN</name>
<feature type="transmembrane region" description="Helical" evidence="1">
    <location>
        <begin position="152"/>
        <end position="172"/>
    </location>
</feature>
<feature type="transmembrane region" description="Helical" evidence="1">
    <location>
        <begin position="347"/>
        <end position="364"/>
    </location>
</feature>
<evidence type="ECO:0000313" key="3">
    <source>
        <dbReference type="Proteomes" id="UP001602322"/>
    </source>
</evidence>
<keyword evidence="1" id="KW-1133">Transmembrane helix</keyword>